<dbReference type="PANTHER" id="PTHR45528:SF1">
    <property type="entry name" value="SENSOR HISTIDINE KINASE CPXA"/>
    <property type="match status" value="1"/>
</dbReference>
<evidence type="ECO:0000256" key="1">
    <source>
        <dbReference type="ARBA" id="ARBA00000085"/>
    </source>
</evidence>
<dbReference type="SUPFAM" id="SSF55874">
    <property type="entry name" value="ATPase domain of HSP90 chaperone/DNA topoisomerase II/histidine kinase"/>
    <property type="match status" value="1"/>
</dbReference>
<sequence length="364" mass="41748">MLLTKKLQIRKHYVAWKLIAVNALVMLVVIWLAGVSVKDFACVLVEKYQLVGDAKNDFFQRTMQFYLIRASLLAIAVATLIHFFFIKKILSPLRKLTDSTRQLMEGSYPEPIEVNSEDEIGELTKRFNAMTLTLQRSEQNRKVMFSNVSHDLRTPLSNLNGYLEALSNDVIEGDRELYLSLLEESQHITRLVEQLHQLSLWEDKGADSMIFNRIPIDEFITRSLQSFQLELQHKEIILDISLEQLDIISSEDGLRQVLTNLMQNAITYNSGHMIWISGVADRDNYRLTVSNLGESLPEEEQDLVFERFYQADVSRQRREGIKGSGLGLAIVKEIMEKLGGQVELTSDMNMYSFAITIPLKPNKT</sequence>
<feature type="transmembrane region" description="Helical" evidence="14">
    <location>
        <begin position="12"/>
        <end position="34"/>
    </location>
</feature>
<protein>
    <recommendedName>
        <fullName evidence="3">histidine kinase</fullName>
        <ecNumber evidence="3">2.7.13.3</ecNumber>
    </recommendedName>
</protein>
<evidence type="ECO:0000256" key="7">
    <source>
        <dbReference type="ARBA" id="ARBA00022692"/>
    </source>
</evidence>
<dbReference type="InterPro" id="IPR003661">
    <property type="entry name" value="HisK_dim/P_dom"/>
</dbReference>
<dbReference type="Pfam" id="PF00512">
    <property type="entry name" value="HisKA"/>
    <property type="match status" value="1"/>
</dbReference>
<keyword evidence="10" id="KW-0067">ATP-binding</keyword>
<dbReference type="InterPro" id="IPR036097">
    <property type="entry name" value="HisK_dim/P_sf"/>
</dbReference>
<feature type="domain" description="HAMP" evidence="16">
    <location>
        <begin position="87"/>
        <end position="139"/>
    </location>
</feature>
<dbReference type="SUPFAM" id="SSF158472">
    <property type="entry name" value="HAMP domain-like"/>
    <property type="match status" value="1"/>
</dbReference>
<dbReference type="CDD" id="cd00082">
    <property type="entry name" value="HisKA"/>
    <property type="match status" value="1"/>
</dbReference>
<accession>A0ABQ1YAB3</accession>
<organism evidence="17 18">
    <name type="scientific">Paenibacillus segetis</name>
    <dbReference type="NCBI Taxonomy" id="1325360"/>
    <lineage>
        <taxon>Bacteria</taxon>
        <taxon>Bacillati</taxon>
        <taxon>Bacillota</taxon>
        <taxon>Bacilli</taxon>
        <taxon>Bacillales</taxon>
        <taxon>Paenibacillaceae</taxon>
        <taxon>Paenibacillus</taxon>
    </lineage>
</organism>
<dbReference type="EC" id="2.7.13.3" evidence="3"/>
<evidence type="ECO:0000256" key="13">
    <source>
        <dbReference type="ARBA" id="ARBA00023136"/>
    </source>
</evidence>
<dbReference type="PROSITE" id="PS50885">
    <property type="entry name" value="HAMP"/>
    <property type="match status" value="1"/>
</dbReference>
<name>A0ABQ1YAB3_9BACL</name>
<keyword evidence="11 14" id="KW-1133">Transmembrane helix</keyword>
<evidence type="ECO:0000256" key="9">
    <source>
        <dbReference type="ARBA" id="ARBA00022777"/>
    </source>
</evidence>
<dbReference type="Gene3D" id="3.30.565.10">
    <property type="entry name" value="Histidine kinase-like ATPase, C-terminal domain"/>
    <property type="match status" value="1"/>
</dbReference>
<keyword evidence="18" id="KW-1185">Reference proteome</keyword>
<comment type="subcellular location">
    <subcellularLocation>
        <location evidence="2">Cell membrane</location>
        <topology evidence="2">Multi-pass membrane protein</topology>
    </subcellularLocation>
</comment>
<dbReference type="Gene3D" id="6.10.340.10">
    <property type="match status" value="1"/>
</dbReference>
<feature type="transmembrane region" description="Helical" evidence="14">
    <location>
        <begin position="66"/>
        <end position="86"/>
    </location>
</feature>
<dbReference type="InterPro" id="IPR050398">
    <property type="entry name" value="HssS/ArlS-like"/>
</dbReference>
<dbReference type="PRINTS" id="PR00344">
    <property type="entry name" value="BCTRLSENSOR"/>
</dbReference>
<comment type="caution">
    <text evidence="17">The sequence shown here is derived from an EMBL/GenBank/DDBJ whole genome shotgun (WGS) entry which is preliminary data.</text>
</comment>
<dbReference type="PROSITE" id="PS50109">
    <property type="entry name" value="HIS_KIN"/>
    <property type="match status" value="1"/>
</dbReference>
<evidence type="ECO:0000256" key="6">
    <source>
        <dbReference type="ARBA" id="ARBA00022679"/>
    </source>
</evidence>
<evidence type="ECO:0000256" key="2">
    <source>
        <dbReference type="ARBA" id="ARBA00004651"/>
    </source>
</evidence>
<dbReference type="PANTHER" id="PTHR45528">
    <property type="entry name" value="SENSOR HISTIDINE KINASE CPXA"/>
    <property type="match status" value="1"/>
</dbReference>
<keyword evidence="4" id="KW-1003">Cell membrane</keyword>
<dbReference type="InterPro" id="IPR036890">
    <property type="entry name" value="HATPase_C_sf"/>
</dbReference>
<keyword evidence="13 14" id="KW-0472">Membrane</keyword>
<evidence type="ECO:0000256" key="4">
    <source>
        <dbReference type="ARBA" id="ARBA00022475"/>
    </source>
</evidence>
<evidence type="ECO:0000256" key="10">
    <source>
        <dbReference type="ARBA" id="ARBA00022840"/>
    </source>
</evidence>
<dbReference type="EMBL" id="BMFT01000001">
    <property type="protein sequence ID" value="GGH18646.1"/>
    <property type="molecule type" value="Genomic_DNA"/>
</dbReference>
<dbReference type="InterPro" id="IPR003660">
    <property type="entry name" value="HAMP_dom"/>
</dbReference>
<dbReference type="InterPro" id="IPR003594">
    <property type="entry name" value="HATPase_dom"/>
</dbReference>
<evidence type="ECO:0000256" key="14">
    <source>
        <dbReference type="SAM" id="Phobius"/>
    </source>
</evidence>
<dbReference type="CDD" id="cd06225">
    <property type="entry name" value="HAMP"/>
    <property type="match status" value="1"/>
</dbReference>
<comment type="catalytic activity">
    <reaction evidence="1">
        <text>ATP + protein L-histidine = ADP + protein N-phospho-L-histidine.</text>
        <dbReference type="EC" id="2.7.13.3"/>
    </reaction>
</comment>
<evidence type="ECO:0000313" key="17">
    <source>
        <dbReference type="EMBL" id="GGH18646.1"/>
    </source>
</evidence>
<evidence type="ECO:0000313" key="18">
    <source>
        <dbReference type="Proteomes" id="UP000659344"/>
    </source>
</evidence>
<gene>
    <name evidence="17" type="ORF">GCM10008013_14760</name>
</gene>
<dbReference type="SMART" id="SM00387">
    <property type="entry name" value="HATPase_c"/>
    <property type="match status" value="1"/>
</dbReference>
<evidence type="ECO:0000256" key="3">
    <source>
        <dbReference type="ARBA" id="ARBA00012438"/>
    </source>
</evidence>
<keyword evidence="8" id="KW-0547">Nucleotide-binding</keyword>
<dbReference type="SMART" id="SM00304">
    <property type="entry name" value="HAMP"/>
    <property type="match status" value="1"/>
</dbReference>
<dbReference type="SUPFAM" id="SSF47384">
    <property type="entry name" value="Homodimeric domain of signal transducing histidine kinase"/>
    <property type="match status" value="1"/>
</dbReference>
<dbReference type="Pfam" id="PF02518">
    <property type="entry name" value="HATPase_c"/>
    <property type="match status" value="1"/>
</dbReference>
<reference evidence="18" key="1">
    <citation type="journal article" date="2019" name="Int. J. Syst. Evol. Microbiol.">
        <title>The Global Catalogue of Microorganisms (GCM) 10K type strain sequencing project: providing services to taxonomists for standard genome sequencing and annotation.</title>
        <authorList>
            <consortium name="The Broad Institute Genomics Platform"/>
            <consortium name="The Broad Institute Genome Sequencing Center for Infectious Disease"/>
            <person name="Wu L."/>
            <person name="Ma J."/>
        </authorList>
    </citation>
    <scope>NUCLEOTIDE SEQUENCE [LARGE SCALE GENOMIC DNA]</scope>
    <source>
        <strain evidence="18">CGMCC 1.12769</strain>
    </source>
</reference>
<dbReference type="Gene3D" id="1.10.287.130">
    <property type="match status" value="1"/>
</dbReference>
<keyword evidence="6" id="KW-0808">Transferase</keyword>
<proteinExistence type="predicted"/>
<feature type="domain" description="Histidine kinase" evidence="15">
    <location>
        <begin position="147"/>
        <end position="361"/>
    </location>
</feature>
<evidence type="ECO:0000256" key="8">
    <source>
        <dbReference type="ARBA" id="ARBA00022741"/>
    </source>
</evidence>
<dbReference type="InterPro" id="IPR004358">
    <property type="entry name" value="Sig_transdc_His_kin-like_C"/>
</dbReference>
<dbReference type="SMART" id="SM00388">
    <property type="entry name" value="HisKA"/>
    <property type="match status" value="1"/>
</dbReference>
<keyword evidence="5" id="KW-0597">Phosphoprotein</keyword>
<evidence type="ECO:0000256" key="11">
    <source>
        <dbReference type="ARBA" id="ARBA00022989"/>
    </source>
</evidence>
<dbReference type="Proteomes" id="UP000659344">
    <property type="component" value="Unassembled WGS sequence"/>
</dbReference>
<keyword evidence="9" id="KW-0418">Kinase</keyword>
<keyword evidence="7 14" id="KW-0812">Transmembrane</keyword>
<evidence type="ECO:0000256" key="5">
    <source>
        <dbReference type="ARBA" id="ARBA00022553"/>
    </source>
</evidence>
<evidence type="ECO:0000259" key="16">
    <source>
        <dbReference type="PROSITE" id="PS50885"/>
    </source>
</evidence>
<evidence type="ECO:0000256" key="12">
    <source>
        <dbReference type="ARBA" id="ARBA00023012"/>
    </source>
</evidence>
<keyword evidence="12" id="KW-0902">Two-component regulatory system</keyword>
<dbReference type="Pfam" id="PF00672">
    <property type="entry name" value="HAMP"/>
    <property type="match status" value="1"/>
</dbReference>
<dbReference type="InterPro" id="IPR005467">
    <property type="entry name" value="His_kinase_dom"/>
</dbReference>
<evidence type="ECO:0000259" key="15">
    <source>
        <dbReference type="PROSITE" id="PS50109"/>
    </source>
</evidence>